<dbReference type="PANTHER" id="PTHR42879">
    <property type="entry name" value="3-OXOACYL-(ACYL-CARRIER-PROTEIN) REDUCTASE"/>
    <property type="match status" value="1"/>
</dbReference>
<dbReference type="GO" id="GO:0003858">
    <property type="term" value="F:3-hydroxybutyrate dehydrogenase activity"/>
    <property type="evidence" value="ECO:0007669"/>
    <property type="project" value="UniProtKB-EC"/>
</dbReference>
<dbReference type="OMA" id="PHCGNYV"/>
<name>A0A858ZX31_9BURK</name>
<evidence type="ECO:0000256" key="2">
    <source>
        <dbReference type="RuleBase" id="RU000363"/>
    </source>
</evidence>
<dbReference type="EMBL" id="CP051298">
    <property type="protein sequence ID" value="QKD45172.1"/>
    <property type="molecule type" value="Genomic_DNA"/>
</dbReference>
<keyword evidence="4" id="KW-0560">Oxidoreductase</keyword>
<dbReference type="InterPro" id="IPR036291">
    <property type="entry name" value="NAD(P)-bd_dom_sf"/>
</dbReference>
<protein>
    <submittedName>
        <fullName evidence="4">3-hydroxybutyrate dehydrogenase</fullName>
        <ecNumber evidence="4">1.1.1.30</ecNumber>
    </submittedName>
</protein>
<dbReference type="AlphaFoldDB" id="A0A858ZX31"/>
<sequence>MPPPTPVPGELAGRVALVTGSTDGIGLAVAHALAAQGCAVVLNGFGEPQAIASLCEELAGTHGVVVEHAGADLMLEEQASGLVPQVLARFGRLDILVNNAGTQHKGPIEEHPSQRWREVFALNLDAAFHTIRTALPSMRGAGWGRVVNIASVYGLAGGVDRSSYVASKHALVGLTKAVALETAATPITCNAVCPGDVSTRIFYRNAKLLAEREQITRAEAQRRIAATNMPSGRVVSPEQVAALVAFLCTEAAGEIRGAALPVDGAWLAR</sequence>
<evidence type="ECO:0000259" key="3">
    <source>
        <dbReference type="SMART" id="SM00822"/>
    </source>
</evidence>
<dbReference type="Proteomes" id="UP000500755">
    <property type="component" value="Chromosome"/>
</dbReference>
<dbReference type="FunFam" id="3.40.50.720:FF:000084">
    <property type="entry name" value="Short-chain dehydrogenase reductase"/>
    <property type="match status" value="1"/>
</dbReference>
<dbReference type="InterPro" id="IPR050259">
    <property type="entry name" value="SDR"/>
</dbReference>
<dbReference type="InterPro" id="IPR020904">
    <property type="entry name" value="Sc_DH/Rdtase_CS"/>
</dbReference>
<evidence type="ECO:0000256" key="1">
    <source>
        <dbReference type="ARBA" id="ARBA00006484"/>
    </source>
</evidence>
<dbReference type="SUPFAM" id="SSF51735">
    <property type="entry name" value="NAD(P)-binding Rossmann-fold domains"/>
    <property type="match status" value="1"/>
</dbReference>
<accession>A0A858ZX31</accession>
<evidence type="ECO:0000313" key="5">
    <source>
        <dbReference type="Proteomes" id="UP000500755"/>
    </source>
</evidence>
<dbReference type="RefSeq" id="WP_013721612.1">
    <property type="nucleotide sequence ID" value="NZ_CP051298.1"/>
</dbReference>
<organism evidence="4 5">
    <name type="scientific">Alicycliphilus denitrificans</name>
    <dbReference type="NCBI Taxonomy" id="179636"/>
    <lineage>
        <taxon>Bacteria</taxon>
        <taxon>Pseudomonadati</taxon>
        <taxon>Pseudomonadota</taxon>
        <taxon>Betaproteobacteria</taxon>
        <taxon>Burkholderiales</taxon>
        <taxon>Comamonadaceae</taxon>
        <taxon>Alicycliphilus</taxon>
    </lineage>
</organism>
<dbReference type="Pfam" id="PF00106">
    <property type="entry name" value="adh_short"/>
    <property type="match status" value="1"/>
</dbReference>
<feature type="domain" description="Ketoreductase" evidence="3">
    <location>
        <begin position="14"/>
        <end position="189"/>
    </location>
</feature>
<dbReference type="InterPro" id="IPR002347">
    <property type="entry name" value="SDR_fam"/>
</dbReference>
<dbReference type="GO" id="GO:0032787">
    <property type="term" value="P:monocarboxylic acid metabolic process"/>
    <property type="evidence" value="ECO:0007669"/>
    <property type="project" value="UniProtKB-ARBA"/>
</dbReference>
<dbReference type="PROSITE" id="PS00061">
    <property type="entry name" value="ADH_SHORT"/>
    <property type="match status" value="1"/>
</dbReference>
<proteinExistence type="inferred from homology"/>
<comment type="similarity">
    <text evidence="1 2">Belongs to the short-chain dehydrogenases/reductases (SDR) family.</text>
</comment>
<gene>
    <name evidence="4" type="ORF">HF896_16840</name>
</gene>
<dbReference type="PRINTS" id="PR00081">
    <property type="entry name" value="GDHRDH"/>
</dbReference>
<reference evidence="4 5" key="1">
    <citation type="submission" date="2020-05" db="EMBL/GenBank/DDBJ databases">
        <title>Complete genome sequence of Alicycliphilus denitrificans DP3.</title>
        <authorList>
            <person name="Chen X."/>
        </authorList>
    </citation>
    <scope>NUCLEOTIDE SEQUENCE [LARGE SCALE GENOMIC DNA]</scope>
    <source>
        <strain evidence="4 5">DP3</strain>
    </source>
</reference>
<dbReference type="SMART" id="SM00822">
    <property type="entry name" value="PKS_KR"/>
    <property type="match status" value="1"/>
</dbReference>
<dbReference type="NCBIfam" id="NF009093">
    <property type="entry name" value="PRK12429.1"/>
    <property type="match status" value="1"/>
</dbReference>
<evidence type="ECO:0000313" key="4">
    <source>
        <dbReference type="EMBL" id="QKD45172.1"/>
    </source>
</evidence>
<dbReference type="InterPro" id="IPR057326">
    <property type="entry name" value="KR_dom"/>
</dbReference>
<dbReference type="EC" id="1.1.1.30" evidence="4"/>
<dbReference type="PRINTS" id="PR00080">
    <property type="entry name" value="SDRFAMILY"/>
</dbReference>
<dbReference type="PANTHER" id="PTHR42879:SF2">
    <property type="entry name" value="3-OXOACYL-[ACYL-CARRIER-PROTEIN] REDUCTASE FABG"/>
    <property type="match status" value="1"/>
</dbReference>
<dbReference type="Gene3D" id="3.40.50.720">
    <property type="entry name" value="NAD(P)-binding Rossmann-like Domain"/>
    <property type="match status" value="1"/>
</dbReference>